<dbReference type="CDD" id="cd18793">
    <property type="entry name" value="SF2_C_SNF"/>
    <property type="match status" value="1"/>
</dbReference>
<dbReference type="RefSeq" id="WP_192029116.1">
    <property type="nucleotide sequence ID" value="NZ_JACYTR010000012.1"/>
</dbReference>
<dbReference type="InterPro" id="IPR049730">
    <property type="entry name" value="SNF2/RAD54-like_C"/>
</dbReference>
<reference evidence="5 6" key="1">
    <citation type="submission" date="2020-09" db="EMBL/GenBank/DDBJ databases">
        <title>Pseudoxanthomonas sp. CAU 1598 isolated from sand of Yaerae Beach.</title>
        <authorList>
            <person name="Kim W."/>
        </authorList>
    </citation>
    <scope>NUCLEOTIDE SEQUENCE [LARGE SCALE GENOMIC DNA]</scope>
    <source>
        <strain evidence="5 6">CAU 1598</strain>
    </source>
</reference>
<keyword evidence="2 5" id="KW-0347">Helicase</keyword>
<evidence type="ECO:0000259" key="4">
    <source>
        <dbReference type="PROSITE" id="PS51194"/>
    </source>
</evidence>
<keyword evidence="2 5" id="KW-0067">ATP-binding</keyword>
<dbReference type="SUPFAM" id="SSF52540">
    <property type="entry name" value="P-loop containing nucleoside triphosphate hydrolases"/>
    <property type="match status" value="2"/>
</dbReference>
<dbReference type="GO" id="GO:0005524">
    <property type="term" value="F:ATP binding"/>
    <property type="evidence" value="ECO:0007669"/>
    <property type="project" value="InterPro"/>
</dbReference>
<evidence type="ECO:0000256" key="1">
    <source>
        <dbReference type="ARBA" id="ARBA00022801"/>
    </source>
</evidence>
<gene>
    <name evidence="5" type="ORF">IFO71_08345</name>
</gene>
<dbReference type="Proteomes" id="UP000613768">
    <property type="component" value="Unassembled WGS sequence"/>
</dbReference>
<keyword evidence="1" id="KW-0378">Hydrolase</keyword>
<feature type="domain" description="Helicase C-terminal" evidence="4">
    <location>
        <begin position="1210"/>
        <end position="1371"/>
    </location>
</feature>
<dbReference type="InterPro" id="IPR014001">
    <property type="entry name" value="Helicase_ATP-bd"/>
</dbReference>
<dbReference type="InterPro" id="IPR000330">
    <property type="entry name" value="SNF2_N"/>
</dbReference>
<dbReference type="Gene3D" id="3.40.50.300">
    <property type="entry name" value="P-loop containing nucleotide triphosphate hydrolases"/>
    <property type="match status" value="1"/>
</dbReference>
<name>A0AAW3ZL08_9GAMM</name>
<comment type="caution">
    <text evidence="5">The sequence shown here is derived from an EMBL/GenBank/DDBJ whole genome shotgun (WGS) entry which is preliminary data.</text>
</comment>
<dbReference type="InterPro" id="IPR001650">
    <property type="entry name" value="Helicase_C-like"/>
</dbReference>
<evidence type="ECO:0000313" key="6">
    <source>
        <dbReference type="Proteomes" id="UP000613768"/>
    </source>
</evidence>
<evidence type="ECO:0000259" key="3">
    <source>
        <dbReference type="PROSITE" id="PS51192"/>
    </source>
</evidence>
<dbReference type="SMART" id="SM00490">
    <property type="entry name" value="HELICc"/>
    <property type="match status" value="1"/>
</dbReference>
<keyword evidence="6" id="KW-1185">Reference proteome</keyword>
<accession>A0AAW3ZL08</accession>
<dbReference type="Gene3D" id="3.40.50.10810">
    <property type="entry name" value="Tandem AAA-ATPase domain"/>
    <property type="match status" value="1"/>
</dbReference>
<evidence type="ECO:0000313" key="5">
    <source>
        <dbReference type="EMBL" id="MBD8525752.1"/>
    </source>
</evidence>
<sequence>MPHTRRANPIDPRQRIAQAHVDLLLERFEGLSEHEKIAFELLAISDLPIRLTSLSELLRLTALSPYWKEHGAAGLARMLMLRLRELVVDSRAAELRAQGGDALAHAALISLVQSGRARAIAECLQGEAGTALERIEPEYRSGVRMRLRMAGLFGGLAPEQLVFGAYISAHHDPISDALHRCLNLIENVELELLDALHPSVRGAALAQLLQRQRVQARADGALLLDAAQAAALQSPEVPGLVPGLIDLWALSGARSTAGQSLALEEGSPLLSFQLAWQVIGRLQAGTAPQQLLEDWDLALKQHRQQYGNRAVFPGLIGKLHLACITLASEPQQIKRREQLVKLREPLAVTEGGHGFEWWQSFSLARMAGDRFTEPMLPPHPQTDDVWWLCLLLRWSGQHPSAQLNSLLEQAEQEAERAGWMWLVEQIQSLDDTSIEPAARLRDWLAPQARWQSALSALAEALAVDKQPKAAAPSAYSQLRVHLRAPPKPVSTIKLEVVEQRPKGNGWSGGRVIGTAAGIRSALDRLPPDDDPDRRLLNALLTDLSQSSRYGFAAGSRTVAALIDHPRLFAADDSERPLQAVAGEVELGTRRLPDGQIELRLEPEQAADGEPFVWRREQQVVIYRPDPSICRIAEIIGDGLTLPEAGVQQLLRLLPDLSRKLRVGEDLDQLGVQEVEPDSRLRVLLEPYRDGLQLRAVVRPLGDASLAYPPGQGPLNVIAHSDGQTRRAPRQLEHERQTLAALVEQNPALEGHSGEYPLPIDDPEAALDMLSFLQEPERGLLLEWREGKPMRVSRARGAAHLQLAVERQRDWFTAQGGLALDDGRVIELAALLRALPSAQGRYVRLDEEHVIELNSELQRRLQVLQSLADDKGRVQVSGIAAFALDAALDEESECDEAFRQQLQRMREAETLSPSLPMNFQAELRDYQIDGYRFLLRLASWEAGACLADDMGLGKTVQALAALAARAHHGPALVVAPTSVIGNWQSEARRFAPDLRVMRFDEGDRERTLRELRAGDVLLLSYGLLAANIESLAEPLFATLVLDEAQAIKNASTQRAQAARQLRAQFRMALTGTPLENHLGELWSLFRVLNPGLLGSEEQFRRRFIAPLENDPRDPQREHLRRLLSPFLLRRTKAEVLAELPPRTEIVLQVPPSRDEAELLAALRRQAKEKLANPQLELEQRRVHVLAELTRLRRAACHPQLVAPELGLSSSKLEQLVELVKELAENHHRALVFSQFVDYLTLVRGRLEKEGVSYQYLDGSTPQRAREAAVQAFQGGSGEVFLLSLKAGGVGLNLTAADYVIHLDPWWNPAVEQQASDRAHRIGQTRPVTVYKLVLEGSIEQQILALHGSKRELIDQVIGGEASTGPVSVEELMELLEG</sequence>
<dbReference type="EMBL" id="JACYTR010000012">
    <property type="protein sequence ID" value="MBD8525752.1"/>
    <property type="molecule type" value="Genomic_DNA"/>
</dbReference>
<dbReference type="PROSITE" id="PS51192">
    <property type="entry name" value="HELICASE_ATP_BIND_1"/>
    <property type="match status" value="1"/>
</dbReference>
<organism evidence="5 6">
    <name type="scientific">Pseudomarimonas arenosa</name>
    <dbReference type="NCBI Taxonomy" id="2774145"/>
    <lineage>
        <taxon>Bacteria</taxon>
        <taxon>Pseudomonadati</taxon>
        <taxon>Pseudomonadota</taxon>
        <taxon>Gammaproteobacteria</taxon>
        <taxon>Lysobacterales</taxon>
        <taxon>Lysobacteraceae</taxon>
        <taxon>Pseudomarimonas</taxon>
    </lineage>
</organism>
<protein>
    <submittedName>
        <fullName evidence="5">DEAD/DEAH box helicase</fullName>
    </submittedName>
</protein>
<dbReference type="Pfam" id="PF00176">
    <property type="entry name" value="SNF2-rel_dom"/>
    <property type="match status" value="1"/>
</dbReference>
<dbReference type="GO" id="GO:0016787">
    <property type="term" value="F:hydrolase activity"/>
    <property type="evidence" value="ECO:0007669"/>
    <property type="project" value="UniProtKB-KW"/>
</dbReference>
<dbReference type="InterPro" id="IPR027417">
    <property type="entry name" value="P-loop_NTPase"/>
</dbReference>
<dbReference type="PANTHER" id="PTHR10799">
    <property type="entry name" value="SNF2/RAD54 HELICASE FAMILY"/>
    <property type="match status" value="1"/>
</dbReference>
<evidence type="ECO:0000256" key="2">
    <source>
        <dbReference type="ARBA" id="ARBA00022806"/>
    </source>
</evidence>
<dbReference type="SMART" id="SM00487">
    <property type="entry name" value="DEXDc"/>
    <property type="match status" value="1"/>
</dbReference>
<keyword evidence="2 5" id="KW-0547">Nucleotide-binding</keyword>
<dbReference type="PROSITE" id="PS51194">
    <property type="entry name" value="HELICASE_CTER"/>
    <property type="match status" value="1"/>
</dbReference>
<dbReference type="InterPro" id="IPR038718">
    <property type="entry name" value="SNF2-like_sf"/>
</dbReference>
<dbReference type="GO" id="GO:0004386">
    <property type="term" value="F:helicase activity"/>
    <property type="evidence" value="ECO:0007669"/>
    <property type="project" value="UniProtKB-KW"/>
</dbReference>
<dbReference type="Pfam" id="PF00271">
    <property type="entry name" value="Helicase_C"/>
    <property type="match status" value="1"/>
</dbReference>
<proteinExistence type="predicted"/>
<feature type="domain" description="Helicase ATP-binding" evidence="3">
    <location>
        <begin position="934"/>
        <end position="1090"/>
    </location>
</feature>